<evidence type="ECO:0000313" key="5">
    <source>
        <dbReference type="Proteomes" id="UP000183868"/>
    </source>
</evidence>
<sequence length="136" mass="15663">MRLLMIYCTKFAYKTSVKGLEQVDELHESAQFENALVGFIHVEPDDEQHLSTVQTKLVKNLKWAARKNETNRIVLHSFAHLSEEKGDPELTKKIFDNAEERLKSAGYETAQTPFGYFLDIDVQAPGHSFARLFKEF</sequence>
<keyword evidence="4" id="KW-1185">Reference proteome</keyword>
<protein>
    <submittedName>
        <fullName evidence="2">Editing domain of threonyl-tRNA synthetase</fullName>
    </submittedName>
    <submittedName>
        <fullName evidence="3">Threonyl-tRNA synthetase editing domain-containing protein</fullName>
    </submittedName>
</protein>
<evidence type="ECO:0000313" key="3">
    <source>
        <dbReference type="EMBL" id="EHO42973.1"/>
    </source>
</evidence>
<dbReference type="Gene3D" id="3.50.80.10">
    <property type="entry name" value="D-tyrosyl-tRNA(Tyr) deacylase"/>
    <property type="match status" value="1"/>
</dbReference>
<dbReference type="InParanoid" id="H1XW68"/>
<dbReference type="HOGENOM" id="CLU_140792_0_0_0"/>
<reference evidence="2 5" key="2">
    <citation type="submission" date="2016-11" db="EMBL/GenBank/DDBJ databases">
        <title>Genomic analysis of Caldithrix abyssi and proposal of a novel bacterial phylum Caldithrichaeota.</title>
        <authorList>
            <person name="Kublanov I."/>
            <person name="Sigalova O."/>
            <person name="Gavrilov S."/>
            <person name="Lebedinsky A."/>
            <person name="Ivanova N."/>
            <person name="Daum C."/>
            <person name="Reddy T."/>
            <person name="Klenk H.P."/>
            <person name="Goker M."/>
            <person name="Reva O."/>
            <person name="Miroshnichenko M."/>
            <person name="Kyprides N."/>
            <person name="Woyke T."/>
            <person name="Gelfand M."/>
        </authorList>
    </citation>
    <scope>NUCLEOTIDE SEQUENCE [LARGE SCALE GENOMIC DNA]</scope>
    <source>
        <strain evidence="2 5">LF13</strain>
    </source>
</reference>
<organism evidence="3 4">
    <name type="scientific">Caldithrix abyssi DSM 13497</name>
    <dbReference type="NCBI Taxonomy" id="880073"/>
    <lineage>
        <taxon>Bacteria</taxon>
        <taxon>Pseudomonadati</taxon>
        <taxon>Calditrichota</taxon>
        <taxon>Calditrichia</taxon>
        <taxon>Calditrichales</taxon>
        <taxon>Calditrichaceae</taxon>
        <taxon>Caldithrix</taxon>
    </lineage>
</organism>
<dbReference type="GO" id="GO:0008270">
    <property type="term" value="F:zinc ion binding"/>
    <property type="evidence" value="ECO:0007669"/>
    <property type="project" value="InterPro"/>
</dbReference>
<dbReference type="eggNOG" id="COG0726">
    <property type="taxonomic scope" value="Bacteria"/>
</dbReference>
<dbReference type="STRING" id="880073.Cabys_2277"/>
<dbReference type="Pfam" id="PF08915">
    <property type="entry name" value="tRNA-Thr_ED"/>
    <property type="match status" value="1"/>
</dbReference>
<gene>
    <name evidence="2" type="ORF">Cabys_2277</name>
    <name evidence="3" type="ORF">Calab_3369</name>
</gene>
<dbReference type="KEGG" id="caby:Cabys_2277"/>
<dbReference type="AlphaFoldDB" id="H1XW68"/>
<evidence type="ECO:0000313" key="4">
    <source>
        <dbReference type="Proteomes" id="UP000004671"/>
    </source>
</evidence>
<dbReference type="GO" id="GO:0005737">
    <property type="term" value="C:cytoplasm"/>
    <property type="evidence" value="ECO:0007669"/>
    <property type="project" value="InterPro"/>
</dbReference>
<keyword evidence="3" id="KW-0030">Aminoacyl-tRNA synthetase</keyword>
<dbReference type="Proteomes" id="UP000004671">
    <property type="component" value="Chromosome"/>
</dbReference>
<dbReference type="GO" id="GO:0004829">
    <property type="term" value="F:threonine-tRNA ligase activity"/>
    <property type="evidence" value="ECO:0007669"/>
    <property type="project" value="InterPro"/>
</dbReference>
<dbReference type="EMBL" id="CP018099">
    <property type="protein sequence ID" value="APF19026.1"/>
    <property type="molecule type" value="Genomic_DNA"/>
</dbReference>
<reference evidence="3 4" key="1">
    <citation type="submission" date="2011-09" db="EMBL/GenBank/DDBJ databases">
        <title>The permanent draft genome of Caldithrix abyssi DSM 13497.</title>
        <authorList>
            <consortium name="US DOE Joint Genome Institute (JGI-PGF)"/>
            <person name="Lucas S."/>
            <person name="Han J."/>
            <person name="Lapidus A."/>
            <person name="Bruce D."/>
            <person name="Goodwin L."/>
            <person name="Pitluck S."/>
            <person name="Peters L."/>
            <person name="Kyrpides N."/>
            <person name="Mavromatis K."/>
            <person name="Ivanova N."/>
            <person name="Mikhailova N."/>
            <person name="Chertkov O."/>
            <person name="Detter J.C."/>
            <person name="Tapia R."/>
            <person name="Han C."/>
            <person name="Land M."/>
            <person name="Hauser L."/>
            <person name="Markowitz V."/>
            <person name="Cheng J.-F."/>
            <person name="Hugenholtz P."/>
            <person name="Woyke T."/>
            <person name="Wu D."/>
            <person name="Spring S."/>
            <person name="Brambilla E."/>
            <person name="Klenk H.-P."/>
            <person name="Eisen J.A."/>
        </authorList>
    </citation>
    <scope>NUCLEOTIDE SEQUENCE [LARGE SCALE GENOMIC DNA]</scope>
    <source>
        <strain evidence="3 4">DSM 13497</strain>
    </source>
</reference>
<evidence type="ECO:0000259" key="1">
    <source>
        <dbReference type="Pfam" id="PF08915"/>
    </source>
</evidence>
<dbReference type="GO" id="GO:0005524">
    <property type="term" value="F:ATP binding"/>
    <property type="evidence" value="ECO:0007669"/>
    <property type="project" value="InterPro"/>
</dbReference>
<feature type="domain" description="Threonyl-tRNA synthetase editing" evidence="1">
    <location>
        <begin position="1"/>
        <end position="135"/>
    </location>
</feature>
<dbReference type="EMBL" id="CM001402">
    <property type="protein sequence ID" value="EHO42973.1"/>
    <property type="molecule type" value="Genomic_DNA"/>
</dbReference>
<evidence type="ECO:0000313" key="2">
    <source>
        <dbReference type="EMBL" id="APF19026.1"/>
    </source>
</evidence>
<dbReference type="Proteomes" id="UP000183868">
    <property type="component" value="Chromosome"/>
</dbReference>
<dbReference type="InterPro" id="IPR023509">
    <property type="entry name" value="DTD-like_sf"/>
</dbReference>
<dbReference type="InterPro" id="IPR015011">
    <property type="entry name" value="Threonyl-tRNA_syn_edit_dom_arc"/>
</dbReference>
<accession>H1XW68</accession>
<keyword evidence="3" id="KW-0436">Ligase</keyword>
<dbReference type="PaxDb" id="880073-Calab_3369"/>
<dbReference type="RefSeq" id="WP_006930409.1">
    <property type="nucleotide sequence ID" value="NZ_CM001402.1"/>
</dbReference>
<dbReference type="OrthoDB" id="9789820at2"/>
<name>H1XW68_CALAY</name>
<proteinExistence type="predicted"/>